<feature type="region of interest" description="Disordered" evidence="1">
    <location>
        <begin position="709"/>
        <end position="750"/>
    </location>
</feature>
<reference evidence="4 5" key="1">
    <citation type="journal article" date="2019" name="Int. J. Syst. Evol. Microbiol.">
        <title>The Global Catalogue of Microorganisms (GCM) 10K type strain sequencing project: providing services to taxonomists for standard genome sequencing and annotation.</title>
        <authorList>
            <consortium name="The Broad Institute Genomics Platform"/>
            <consortium name="The Broad Institute Genome Sequencing Center for Infectious Disease"/>
            <person name="Wu L."/>
            <person name="Ma J."/>
        </authorList>
    </citation>
    <scope>NUCLEOTIDE SEQUENCE [LARGE SCALE GENOMIC DNA]</scope>
    <source>
        <strain evidence="4 5">JCM 10664</strain>
    </source>
</reference>
<feature type="signal peptide" evidence="3">
    <location>
        <begin position="1"/>
        <end position="27"/>
    </location>
</feature>
<evidence type="ECO:0000256" key="1">
    <source>
        <dbReference type="SAM" id="MobiDB-lite"/>
    </source>
</evidence>
<accession>A0ABN1BYC9</accession>
<feature type="compositionally biased region" description="Basic and acidic residues" evidence="1">
    <location>
        <begin position="741"/>
        <end position="750"/>
    </location>
</feature>
<evidence type="ECO:0000256" key="2">
    <source>
        <dbReference type="SAM" id="Phobius"/>
    </source>
</evidence>
<gene>
    <name evidence="4" type="ORF">GCM10009545_07420</name>
</gene>
<keyword evidence="2" id="KW-1133">Transmembrane helix</keyword>
<feature type="region of interest" description="Disordered" evidence="1">
    <location>
        <begin position="75"/>
        <end position="94"/>
    </location>
</feature>
<sequence length="750" mass="78942">MRFLLAALVAVVLCTLVPVVRPPAATAQGEPPAQLDVTKITPSVVAGDSPGEVTISGRLTNTSDQVISGIQARVQRGNPTTTEPATQRAMRGDTPTVTGPAFSTVADRLAPGQQVSFDLHIPLTGANSLQISQPGSYPLLVNFNGTPGSGSRARIAEARFLLPVVATPGSAPVRPGQPVPTSMVVPIIDYPRMEREAIPGMPTVLIDDQLSASLAPGGRLYELVEAVTERAGPGSPLGSSLCFAVDPDLLLTVEAMRKGYLVRQPNGSLAEGIGGGAAELWLNKLKEATSGRCVLALPYADADLVALGRAGLPDVIRNALYGAEYVHQILDVEPRRALWPIEGALDEPAAGQLGDVETVLLEPQSLGIPAGSLSPVRVRGHDLTAVPIDPLLTSALDPLHDTPQKVTALSPPQNGSLSAENALAALVFRATQGFVANATSVLVPPRRWNMRADDLRSLLDGMQKLADAGYLRPTALPGQDPATLPEADLTYPVAAGSDEIPQPVIDELAAQNFAVGDLYRSSREEPSSTVEKGQVTTPLANGLLHGVSSAWRGNPGGARYWVSKAANAIDEVLSKVRVEEFPGQVTRSSADSPIPVTVVNDLPIAVGVMFHIPRVPGVEMQLDFGGLAFIPANGRRQFPLQTNAQRAGTFTIDVSLTTEGGTPLGTTKRMQVESTNYGELIPWLTGVAAVLLVLMSGRRIVKRALARRQRTRQSEQPVAEAGAVNAAAVETPESAHTPTTEGDRDGELRS</sequence>
<dbReference type="InterPro" id="IPR046112">
    <property type="entry name" value="DUF6049"/>
</dbReference>
<feature type="transmembrane region" description="Helical" evidence="2">
    <location>
        <begin position="680"/>
        <end position="701"/>
    </location>
</feature>
<keyword evidence="2" id="KW-0472">Membrane</keyword>
<organism evidence="4 5">
    <name type="scientific">Saccharopolyspora thermophila</name>
    <dbReference type="NCBI Taxonomy" id="89367"/>
    <lineage>
        <taxon>Bacteria</taxon>
        <taxon>Bacillati</taxon>
        <taxon>Actinomycetota</taxon>
        <taxon>Actinomycetes</taxon>
        <taxon>Pseudonocardiales</taxon>
        <taxon>Pseudonocardiaceae</taxon>
        <taxon>Saccharopolyspora</taxon>
    </lineage>
</organism>
<dbReference type="EMBL" id="BAAAHC010000003">
    <property type="protein sequence ID" value="GAA0507876.1"/>
    <property type="molecule type" value="Genomic_DNA"/>
</dbReference>
<keyword evidence="2" id="KW-0812">Transmembrane</keyword>
<keyword evidence="3" id="KW-0732">Signal</keyword>
<evidence type="ECO:0000256" key="3">
    <source>
        <dbReference type="SAM" id="SignalP"/>
    </source>
</evidence>
<protein>
    <submittedName>
        <fullName evidence="4">DUF6049 family protein</fullName>
    </submittedName>
</protein>
<feature type="chain" id="PRO_5045357968" evidence="3">
    <location>
        <begin position="28"/>
        <end position="750"/>
    </location>
</feature>
<dbReference type="Pfam" id="PF19516">
    <property type="entry name" value="DUF6049"/>
    <property type="match status" value="2"/>
</dbReference>
<feature type="compositionally biased region" description="Low complexity" evidence="1">
    <location>
        <begin position="718"/>
        <end position="730"/>
    </location>
</feature>
<evidence type="ECO:0000313" key="5">
    <source>
        <dbReference type="Proteomes" id="UP001500220"/>
    </source>
</evidence>
<comment type="caution">
    <text evidence="4">The sequence shown here is derived from an EMBL/GenBank/DDBJ whole genome shotgun (WGS) entry which is preliminary data.</text>
</comment>
<evidence type="ECO:0000313" key="4">
    <source>
        <dbReference type="EMBL" id="GAA0507876.1"/>
    </source>
</evidence>
<dbReference type="RefSeq" id="WP_346072113.1">
    <property type="nucleotide sequence ID" value="NZ_BAAAHC010000003.1"/>
</dbReference>
<proteinExistence type="predicted"/>
<keyword evidence="5" id="KW-1185">Reference proteome</keyword>
<name>A0ABN1BYC9_9PSEU</name>
<dbReference type="Proteomes" id="UP001500220">
    <property type="component" value="Unassembled WGS sequence"/>
</dbReference>